<evidence type="ECO:0000313" key="3">
    <source>
        <dbReference type="EMBL" id="MBK9982987.1"/>
    </source>
</evidence>
<proteinExistence type="predicted"/>
<evidence type="ECO:0000313" key="4">
    <source>
        <dbReference type="Proteomes" id="UP000808337"/>
    </source>
</evidence>
<dbReference type="Pfam" id="PF00404">
    <property type="entry name" value="Dockerin_1"/>
    <property type="match status" value="1"/>
</dbReference>
<dbReference type="SUPFAM" id="SSF63446">
    <property type="entry name" value="Type I dockerin domain"/>
    <property type="match status" value="1"/>
</dbReference>
<dbReference type="GO" id="GO:0000272">
    <property type="term" value="P:polysaccharide catabolic process"/>
    <property type="evidence" value="ECO:0007669"/>
    <property type="project" value="InterPro"/>
</dbReference>
<evidence type="ECO:0000259" key="2">
    <source>
        <dbReference type="PROSITE" id="PS51766"/>
    </source>
</evidence>
<reference evidence="3 4" key="1">
    <citation type="submission" date="2020-10" db="EMBL/GenBank/DDBJ databases">
        <title>Connecting structure to function with the recovery of over 1000 high-quality activated sludge metagenome-assembled genomes encoding full-length rRNA genes using long-read sequencing.</title>
        <authorList>
            <person name="Singleton C.M."/>
            <person name="Petriglieri F."/>
            <person name="Kristensen J.M."/>
            <person name="Kirkegaard R.H."/>
            <person name="Michaelsen T.Y."/>
            <person name="Andersen M.H."/>
            <person name="Karst S.M."/>
            <person name="Dueholm M.S."/>
            <person name="Nielsen P.H."/>
            <person name="Albertsen M."/>
        </authorList>
    </citation>
    <scope>NUCLEOTIDE SEQUENCE [LARGE SCALE GENOMIC DNA]</scope>
    <source>
        <strain evidence="3">Ribe_18-Q3-R11-54_MAXAC.273</strain>
    </source>
</reference>
<dbReference type="InterPro" id="IPR016134">
    <property type="entry name" value="Dockerin_dom"/>
</dbReference>
<dbReference type="PROSITE" id="PS51257">
    <property type="entry name" value="PROKAR_LIPOPROTEIN"/>
    <property type="match status" value="1"/>
</dbReference>
<sequence length="691" mass="77421">MKNNYLTVGACLFLSCMGIGFTLAQSTGPEFLDCNSTPISLCVSDDVVRLPSNNKIYIGEENPDASSCSVHVSQKTKVRSTCGQILQYEVQLFLEEDSTTAIVLKPLTSITTDSLSEAELNFDSELSPDNLLSKNGIPYSSGCNNYHRIKWMVTDSCGDGSVCEQKFHLYDCSKPLLSDLNYLYTIRCDVGGQVNLKLDSILKDPKDDCTYNREILYSLYPDHYKQDSSFSICDVPAVGVEFPFDIWIADNGVDSNCDGIINWTERNVEKQQVFFVYLSTGNIDCNKGDPFLYGNIETEDVQAVEKVEVTLASPEHSYPIYITGQDGKFNFGIPIAVGYTLNAYRNDFHRNGVSTLDLVRIKKHLLGIEELSSPYDVIAADANNNQKISVLDLVELRKLILGIYTELPDNKSWRFVPDKFIFQDTLHPWPFPETITFNGSNAGNIDFVAIKIGDVNNSVKANAQSFEIRTSPPKVIWSVNQIQYFQDDIININFYVDNSQTIRGFQFTVSDPDLEFLGIATGAMDLTEENIALFNDKMTLSWFNEEGFQPASGDILFTIKARAKRNGDVQKNISINSDITEAEQYGMNDEILKPVLRASESKSDDQLILFAPEPNPWREKTIIPFELKESGTITFELFDLNGSCVYRTKGNFGKGKNEITLSSSDFTSRGLMYYTLKTTGSSSIQKMIVLD</sequence>
<dbReference type="PROSITE" id="PS51766">
    <property type="entry name" value="DOCKERIN"/>
    <property type="match status" value="1"/>
</dbReference>
<feature type="signal peptide" evidence="1">
    <location>
        <begin position="1"/>
        <end position="24"/>
    </location>
</feature>
<comment type="caution">
    <text evidence="3">The sequence shown here is derived from an EMBL/GenBank/DDBJ whole genome shotgun (WGS) entry which is preliminary data.</text>
</comment>
<organism evidence="3 4">
    <name type="scientific">Candidatus Opimibacter skivensis</name>
    <dbReference type="NCBI Taxonomy" id="2982028"/>
    <lineage>
        <taxon>Bacteria</taxon>
        <taxon>Pseudomonadati</taxon>
        <taxon>Bacteroidota</taxon>
        <taxon>Saprospiria</taxon>
        <taxon>Saprospirales</taxon>
        <taxon>Saprospiraceae</taxon>
        <taxon>Candidatus Opimibacter</taxon>
    </lineage>
</organism>
<gene>
    <name evidence="3" type="ORF">IPP15_11290</name>
</gene>
<dbReference type="Proteomes" id="UP000808337">
    <property type="component" value="Unassembled WGS sequence"/>
</dbReference>
<keyword evidence="1" id="KW-0732">Signal</keyword>
<dbReference type="InterPro" id="IPR018247">
    <property type="entry name" value="EF_Hand_1_Ca_BS"/>
</dbReference>
<dbReference type="EMBL" id="JADKGY010000008">
    <property type="protein sequence ID" value="MBK9982987.1"/>
    <property type="molecule type" value="Genomic_DNA"/>
</dbReference>
<protein>
    <recommendedName>
        <fullName evidence="2">Dockerin domain-containing protein</fullName>
    </recommendedName>
</protein>
<dbReference type="CDD" id="cd08547">
    <property type="entry name" value="Type_II_cohesin"/>
    <property type="match status" value="1"/>
</dbReference>
<name>A0A9D7SW47_9BACT</name>
<accession>A0A9D7SW47</accession>
<dbReference type="PROSITE" id="PS00018">
    <property type="entry name" value="EF_HAND_1"/>
    <property type="match status" value="1"/>
</dbReference>
<dbReference type="Gene3D" id="1.10.1330.10">
    <property type="entry name" value="Dockerin domain"/>
    <property type="match status" value="1"/>
</dbReference>
<feature type="chain" id="PRO_5039183508" description="Dockerin domain-containing protein" evidence="1">
    <location>
        <begin position="25"/>
        <end position="691"/>
    </location>
</feature>
<dbReference type="GO" id="GO:0004553">
    <property type="term" value="F:hydrolase activity, hydrolyzing O-glycosyl compounds"/>
    <property type="evidence" value="ECO:0007669"/>
    <property type="project" value="InterPro"/>
</dbReference>
<feature type="domain" description="Dockerin" evidence="2">
    <location>
        <begin position="340"/>
        <end position="409"/>
    </location>
</feature>
<dbReference type="InterPro" id="IPR002105">
    <property type="entry name" value="Dockerin_1_rpt"/>
</dbReference>
<dbReference type="AlphaFoldDB" id="A0A9D7SW47"/>
<evidence type="ECO:0000256" key="1">
    <source>
        <dbReference type="SAM" id="SignalP"/>
    </source>
</evidence>
<dbReference type="InterPro" id="IPR036439">
    <property type="entry name" value="Dockerin_dom_sf"/>
</dbReference>
<dbReference type="CDD" id="cd14252">
    <property type="entry name" value="Dockerin_like"/>
    <property type="match status" value="1"/>
</dbReference>